<dbReference type="InterPro" id="IPR011527">
    <property type="entry name" value="ABC1_TM_dom"/>
</dbReference>
<evidence type="ECO:0000259" key="9">
    <source>
        <dbReference type="PROSITE" id="PS50929"/>
    </source>
</evidence>
<dbReference type="GO" id="GO:0140359">
    <property type="term" value="F:ABC-type transporter activity"/>
    <property type="evidence" value="ECO:0007669"/>
    <property type="project" value="InterPro"/>
</dbReference>
<dbReference type="Pfam" id="PF00005">
    <property type="entry name" value="ABC_tran"/>
    <property type="match status" value="1"/>
</dbReference>
<dbReference type="Pfam" id="PF00664">
    <property type="entry name" value="ABC_membrane"/>
    <property type="match status" value="1"/>
</dbReference>
<keyword evidence="6 7" id="KW-0472">Membrane</keyword>
<gene>
    <name evidence="10" type="primary">cydD</name>
    <name evidence="10" type="ORF">HT102_05175</name>
</gene>
<evidence type="ECO:0000256" key="5">
    <source>
        <dbReference type="ARBA" id="ARBA00022989"/>
    </source>
</evidence>
<dbReference type="SUPFAM" id="SSF52540">
    <property type="entry name" value="P-loop containing nucleoside triphosphate hydrolases"/>
    <property type="match status" value="1"/>
</dbReference>
<evidence type="ECO:0000256" key="6">
    <source>
        <dbReference type="ARBA" id="ARBA00023136"/>
    </source>
</evidence>
<keyword evidence="2 7" id="KW-0812">Transmembrane</keyword>
<evidence type="ECO:0000313" key="11">
    <source>
        <dbReference type="Proteomes" id="UP000642993"/>
    </source>
</evidence>
<dbReference type="PROSITE" id="PS00211">
    <property type="entry name" value="ABC_TRANSPORTER_1"/>
    <property type="match status" value="1"/>
</dbReference>
<dbReference type="PANTHER" id="PTHR24221">
    <property type="entry name" value="ATP-BINDING CASSETTE SUB-FAMILY B"/>
    <property type="match status" value="1"/>
</dbReference>
<dbReference type="GO" id="GO:0005524">
    <property type="term" value="F:ATP binding"/>
    <property type="evidence" value="ECO:0007669"/>
    <property type="project" value="UniProtKB-KW"/>
</dbReference>
<evidence type="ECO:0000256" key="1">
    <source>
        <dbReference type="ARBA" id="ARBA00004651"/>
    </source>
</evidence>
<dbReference type="InterPro" id="IPR014216">
    <property type="entry name" value="ABC_transptr_CydD"/>
</dbReference>
<protein>
    <submittedName>
        <fullName evidence="10">Thiol reductant ABC exporter subunit CydD</fullName>
    </submittedName>
</protein>
<dbReference type="PROSITE" id="PS50893">
    <property type="entry name" value="ABC_TRANSPORTER_2"/>
    <property type="match status" value="1"/>
</dbReference>
<feature type="domain" description="ABC transmembrane type-1" evidence="9">
    <location>
        <begin position="20"/>
        <end position="304"/>
    </location>
</feature>
<name>A0A927JB08_9ACTN</name>
<feature type="domain" description="ABC transporter" evidence="8">
    <location>
        <begin position="339"/>
        <end position="568"/>
    </location>
</feature>
<reference evidence="10" key="1">
    <citation type="submission" date="2020-09" db="EMBL/GenBank/DDBJ databases">
        <title>Hoyosella lacisalsi sp. nov., a halotolerant actinobacterium isolated from soil of Lake Gudzhirganskoe.</title>
        <authorList>
            <person name="Yang Q."/>
            <person name="Guo P.Y."/>
            <person name="Liu S.W."/>
            <person name="Li F.N."/>
            <person name="Sun C.H."/>
        </authorList>
    </citation>
    <scope>NUCLEOTIDE SEQUENCE</scope>
    <source>
        <strain evidence="10">G463</strain>
    </source>
</reference>
<dbReference type="NCBIfam" id="TIGR02857">
    <property type="entry name" value="CydD"/>
    <property type="match status" value="1"/>
</dbReference>
<feature type="transmembrane region" description="Helical" evidence="7">
    <location>
        <begin position="133"/>
        <end position="156"/>
    </location>
</feature>
<feature type="transmembrane region" description="Helical" evidence="7">
    <location>
        <begin position="20"/>
        <end position="43"/>
    </location>
</feature>
<dbReference type="EMBL" id="JACYWE010000002">
    <property type="protein sequence ID" value="MBD8505874.1"/>
    <property type="molecule type" value="Genomic_DNA"/>
</dbReference>
<feature type="transmembrane region" description="Helical" evidence="7">
    <location>
        <begin position="162"/>
        <end position="182"/>
    </location>
</feature>
<comment type="caution">
    <text evidence="10">The sequence shown here is derived from an EMBL/GenBank/DDBJ whole genome shotgun (WGS) entry which is preliminary data.</text>
</comment>
<evidence type="ECO:0000256" key="4">
    <source>
        <dbReference type="ARBA" id="ARBA00022840"/>
    </source>
</evidence>
<dbReference type="SUPFAM" id="SSF90123">
    <property type="entry name" value="ABC transporter transmembrane region"/>
    <property type="match status" value="1"/>
</dbReference>
<proteinExistence type="predicted"/>
<keyword evidence="3" id="KW-0547">Nucleotide-binding</keyword>
<dbReference type="InterPro" id="IPR039421">
    <property type="entry name" value="Type_1_exporter"/>
</dbReference>
<dbReference type="CDD" id="cd18584">
    <property type="entry name" value="ABC_6TM_AarD_CydD"/>
    <property type="match status" value="1"/>
</dbReference>
<keyword evidence="5 7" id="KW-1133">Transmembrane helix</keyword>
<dbReference type="AlphaFoldDB" id="A0A927JB08"/>
<evidence type="ECO:0000256" key="3">
    <source>
        <dbReference type="ARBA" id="ARBA00022741"/>
    </source>
</evidence>
<evidence type="ECO:0000256" key="7">
    <source>
        <dbReference type="SAM" id="Phobius"/>
    </source>
</evidence>
<dbReference type="Gene3D" id="3.40.50.300">
    <property type="entry name" value="P-loop containing nucleotide triphosphate hydrolases"/>
    <property type="match status" value="1"/>
</dbReference>
<dbReference type="Gene3D" id="1.20.1560.10">
    <property type="entry name" value="ABC transporter type 1, transmembrane domain"/>
    <property type="match status" value="1"/>
</dbReference>
<sequence length="568" mass="59544">MKPFDPRLWRLSRPVRPYLVLTVVTGAITTATILATAILLARILAGAAHDPALRALDAWTTELIALAVIAAIRAAAAWAQARHAQRSAAAVVSGLKSDVLDAVADLPPRRRAETRDEAALLVTRGLDGLLPYLSGYLPTLVLAVLVPTAVLVTIALHDLASAIIIAATLPLVPLFMILIGLLTRNRARNKLRAMTALQAQLLDLIAGLPTLRAHRREAGQAERVQELGENHRTATMGSLRIAFLSSMVLEALATLCVALVAVSVGLRLVFGHMQLDDALVALILAAEAYLPLRMVGAQFHAAEDGAEAAQRALAVLDHEDREDHAGPEAHDTVAAPFTIRVRGLSMRARDGHAPHALDAVCEPGQITVLAGPNGSGKSTALHAILGLASPDEGAVVINGIDVIRLGLDAWWSNVAWVPQRPVLVPGTVRDNLELTGPLPPEALARGIEEAGFGEVLAELPGGIDTVLGSGGTGLSVGQRQRLALARAFARQATVLLLDEPTAHLDKRAALRVLDAVRRRAHQDGATVILIGHDPSVLAAADRIIDVSASTNAGPRAAGAHSSPAGALA</sequence>
<dbReference type="GO" id="GO:0005886">
    <property type="term" value="C:plasma membrane"/>
    <property type="evidence" value="ECO:0007669"/>
    <property type="project" value="UniProtKB-SubCell"/>
</dbReference>
<dbReference type="SMART" id="SM00382">
    <property type="entry name" value="AAA"/>
    <property type="match status" value="1"/>
</dbReference>
<keyword evidence="11" id="KW-1185">Reference proteome</keyword>
<feature type="transmembrane region" description="Helical" evidence="7">
    <location>
        <begin position="63"/>
        <end position="79"/>
    </location>
</feature>
<dbReference type="PANTHER" id="PTHR24221:SF590">
    <property type="entry name" value="COMPONENT LINKED WITH THE ASSEMBLY OF CYTOCHROME' TRANSPORT TRANSMEMBRANE ATP-BINDING PROTEIN ABC TRANSPORTER CYDD-RELATED"/>
    <property type="match status" value="1"/>
</dbReference>
<keyword evidence="4" id="KW-0067">ATP-binding</keyword>
<dbReference type="PROSITE" id="PS50929">
    <property type="entry name" value="ABC_TM1F"/>
    <property type="match status" value="1"/>
</dbReference>
<evidence type="ECO:0000256" key="2">
    <source>
        <dbReference type="ARBA" id="ARBA00022692"/>
    </source>
</evidence>
<organism evidence="10 11">
    <name type="scientific">Lolliginicoccus lacisalsi</name>
    <dbReference type="NCBI Taxonomy" id="2742202"/>
    <lineage>
        <taxon>Bacteria</taxon>
        <taxon>Bacillati</taxon>
        <taxon>Actinomycetota</taxon>
        <taxon>Actinomycetes</taxon>
        <taxon>Mycobacteriales</taxon>
        <taxon>Hoyosellaceae</taxon>
        <taxon>Lolliginicoccus</taxon>
    </lineage>
</organism>
<accession>A0A927JB08</accession>
<dbReference type="CDD" id="cd03228">
    <property type="entry name" value="ABCC_MRP_Like"/>
    <property type="match status" value="1"/>
</dbReference>
<dbReference type="GO" id="GO:0016887">
    <property type="term" value="F:ATP hydrolysis activity"/>
    <property type="evidence" value="ECO:0007669"/>
    <property type="project" value="InterPro"/>
</dbReference>
<comment type="subcellular location">
    <subcellularLocation>
        <location evidence="1">Cell membrane</location>
        <topology evidence="1">Multi-pass membrane protein</topology>
    </subcellularLocation>
</comment>
<dbReference type="GO" id="GO:0042883">
    <property type="term" value="P:cysteine transport"/>
    <property type="evidence" value="ECO:0007669"/>
    <property type="project" value="InterPro"/>
</dbReference>
<dbReference type="InterPro" id="IPR027417">
    <property type="entry name" value="P-loop_NTPase"/>
</dbReference>
<dbReference type="InterPro" id="IPR036640">
    <property type="entry name" value="ABC1_TM_sf"/>
</dbReference>
<dbReference type="RefSeq" id="WP_192038326.1">
    <property type="nucleotide sequence ID" value="NZ_JACYWE010000002.1"/>
</dbReference>
<dbReference type="InterPro" id="IPR003593">
    <property type="entry name" value="AAA+_ATPase"/>
</dbReference>
<dbReference type="InterPro" id="IPR003439">
    <property type="entry name" value="ABC_transporter-like_ATP-bd"/>
</dbReference>
<feature type="transmembrane region" description="Helical" evidence="7">
    <location>
        <begin position="241"/>
        <end position="266"/>
    </location>
</feature>
<evidence type="ECO:0000259" key="8">
    <source>
        <dbReference type="PROSITE" id="PS50893"/>
    </source>
</evidence>
<dbReference type="Proteomes" id="UP000642993">
    <property type="component" value="Unassembled WGS sequence"/>
</dbReference>
<dbReference type="InterPro" id="IPR017871">
    <property type="entry name" value="ABC_transporter-like_CS"/>
</dbReference>
<evidence type="ECO:0000313" key="10">
    <source>
        <dbReference type="EMBL" id="MBD8505874.1"/>
    </source>
</evidence>